<dbReference type="EMBL" id="JAGIKZ010000002">
    <property type="protein sequence ID" value="MBP2239894.1"/>
    <property type="molecule type" value="Genomic_DNA"/>
</dbReference>
<reference evidence="9 10" key="1">
    <citation type="submission" date="2021-03" db="EMBL/GenBank/DDBJ databases">
        <title>Genomic Encyclopedia of Type Strains, Phase IV (KMG-IV): sequencing the most valuable type-strain genomes for metagenomic binning, comparative biology and taxonomic classification.</title>
        <authorList>
            <person name="Goeker M."/>
        </authorList>
    </citation>
    <scope>NUCLEOTIDE SEQUENCE [LARGE SCALE GENOMIC DNA]</scope>
    <source>
        <strain evidence="9 10">DSM 26675</strain>
    </source>
</reference>
<dbReference type="Pfam" id="PF23750">
    <property type="entry name" value="RsgI_M"/>
    <property type="match status" value="1"/>
</dbReference>
<dbReference type="Pfam" id="PF12791">
    <property type="entry name" value="RsgI_N"/>
    <property type="match status" value="1"/>
</dbReference>
<feature type="compositionally biased region" description="Basic and acidic residues" evidence="6">
    <location>
        <begin position="229"/>
        <end position="260"/>
    </location>
</feature>
<evidence type="ECO:0000313" key="10">
    <source>
        <dbReference type="Proteomes" id="UP001519293"/>
    </source>
</evidence>
<keyword evidence="3 7" id="KW-0812">Transmembrane</keyword>
<organism evidence="9 10">
    <name type="scientific">Cytobacillus eiseniae</name>
    <dbReference type="NCBI Taxonomy" id="762947"/>
    <lineage>
        <taxon>Bacteria</taxon>
        <taxon>Bacillati</taxon>
        <taxon>Bacillota</taxon>
        <taxon>Bacilli</taxon>
        <taxon>Bacillales</taxon>
        <taxon>Bacillaceae</taxon>
        <taxon>Cytobacillus</taxon>
    </lineage>
</organism>
<gene>
    <name evidence="9" type="ORF">J2Z40_000447</name>
</gene>
<comment type="subcellular location">
    <subcellularLocation>
        <location evidence="1">Cell membrane</location>
        <topology evidence="1">Single-pass membrane protein</topology>
    </subcellularLocation>
</comment>
<protein>
    <recommendedName>
        <fullName evidence="8">RsgI N-terminal anti-sigma domain-containing protein</fullName>
    </recommendedName>
</protein>
<evidence type="ECO:0000256" key="7">
    <source>
        <dbReference type="SAM" id="Phobius"/>
    </source>
</evidence>
<name>A0ABS4RC32_9BACI</name>
<feature type="region of interest" description="Disordered" evidence="6">
    <location>
        <begin position="222"/>
        <end position="380"/>
    </location>
</feature>
<evidence type="ECO:0000256" key="3">
    <source>
        <dbReference type="ARBA" id="ARBA00022692"/>
    </source>
</evidence>
<evidence type="ECO:0000313" key="9">
    <source>
        <dbReference type="EMBL" id="MBP2239894.1"/>
    </source>
</evidence>
<dbReference type="Proteomes" id="UP001519293">
    <property type="component" value="Unassembled WGS sequence"/>
</dbReference>
<comment type="caution">
    <text evidence="9">The sequence shown here is derived from an EMBL/GenBank/DDBJ whole genome shotgun (WGS) entry which is preliminary data.</text>
</comment>
<keyword evidence="4 7" id="KW-1133">Transmembrane helix</keyword>
<keyword evidence="5 7" id="KW-0472">Membrane</keyword>
<keyword evidence="10" id="KW-1185">Reference proteome</keyword>
<dbReference type="RefSeq" id="WP_066393031.1">
    <property type="nucleotide sequence ID" value="NZ_JAGIKZ010000002.1"/>
</dbReference>
<accession>A0ABS4RC32</accession>
<feature type="transmembrane region" description="Helical" evidence="7">
    <location>
        <begin position="65"/>
        <end position="84"/>
    </location>
</feature>
<dbReference type="PROSITE" id="PS51849">
    <property type="entry name" value="RSGI_N"/>
    <property type="match status" value="1"/>
</dbReference>
<proteinExistence type="predicted"/>
<evidence type="ECO:0000256" key="6">
    <source>
        <dbReference type="SAM" id="MobiDB-lite"/>
    </source>
</evidence>
<sequence>MKTGIIMEVDDRFLTVLTPEGEFLRANNHHNQFQIGEEIEFIPIELDNPKKSFSSLFTMNMKWKAALSVAIMLLIAFVVVSPLSSNNKVYAYLSIDVNPSIEIGINEQFEVIEISSFNDEGEQIINQLNGWKKKNIHVLTNDILQEMKVQGYIKDSQEIIIATVYKEAQSKKDPRLEQELNEVKNIINQENLELKMVEGSSEERVKAKEEGLTIGIYKEQKQIQTQKSVPKEKENLIVNEQKSELKDTEKRNSTQNDVKKSPSQQKRNPATRVEKDLNREDKNELKKIPSAQEKKKIDRERPHNHEKKNENRENHIKKDQKQDDRWKQRKNDGKDQKQYHKERTTQKHKEGRENKQKQKNDKNNGQKHRDNRHKQNEQKR</sequence>
<evidence type="ECO:0000256" key="2">
    <source>
        <dbReference type="ARBA" id="ARBA00022475"/>
    </source>
</evidence>
<evidence type="ECO:0000256" key="4">
    <source>
        <dbReference type="ARBA" id="ARBA00022989"/>
    </source>
</evidence>
<feature type="domain" description="RsgI N-terminal anti-sigma" evidence="8">
    <location>
        <begin position="2"/>
        <end position="50"/>
    </location>
</feature>
<evidence type="ECO:0000256" key="5">
    <source>
        <dbReference type="ARBA" id="ARBA00023136"/>
    </source>
</evidence>
<keyword evidence="2" id="KW-1003">Cell membrane</keyword>
<dbReference type="InterPro" id="IPR055431">
    <property type="entry name" value="RsgI_M"/>
</dbReference>
<dbReference type="InterPro" id="IPR024449">
    <property type="entry name" value="Anti-sigma_RsgI_N"/>
</dbReference>
<evidence type="ECO:0000259" key="8">
    <source>
        <dbReference type="PROSITE" id="PS51849"/>
    </source>
</evidence>
<evidence type="ECO:0000256" key="1">
    <source>
        <dbReference type="ARBA" id="ARBA00004162"/>
    </source>
</evidence>
<feature type="compositionally biased region" description="Basic and acidic residues" evidence="6">
    <location>
        <begin position="272"/>
        <end position="380"/>
    </location>
</feature>